<sequence>MHGGAGIVIPAYAPSRSAPMLSRPNLFILALALLAAIAGGWVQHARRLARVPAGVHVADVGDLRPDVALVDLNGHERRLSGYQGKRLLLNFWATWCGPCREEMPRLNAAQRKFADQGVIILGIAMDEPGAVRAYLAEHPASYPNLLGQLDSPSTTLRFGDLDGILPFNVLLDENGKILAMKRGRLKPGQLERWLSPTSTP</sequence>
<keyword evidence="2" id="KW-0472">Membrane</keyword>
<dbReference type="InterPro" id="IPR036249">
    <property type="entry name" value="Thioredoxin-like_sf"/>
</dbReference>
<gene>
    <name evidence="4" type="ORF">GCM10007898_00790</name>
</gene>
<proteinExistence type="predicted"/>
<dbReference type="InterPro" id="IPR013766">
    <property type="entry name" value="Thioredoxin_domain"/>
</dbReference>
<keyword evidence="2" id="KW-1133">Transmembrane helix</keyword>
<evidence type="ECO:0000313" key="5">
    <source>
        <dbReference type="Proteomes" id="UP001156627"/>
    </source>
</evidence>
<dbReference type="PROSITE" id="PS00194">
    <property type="entry name" value="THIOREDOXIN_1"/>
    <property type="match status" value="1"/>
</dbReference>
<accession>A0ABQ5X634</accession>
<keyword evidence="2" id="KW-0812">Transmembrane</keyword>
<dbReference type="EMBL" id="BSOA01000002">
    <property type="protein sequence ID" value="GLQ86513.1"/>
    <property type="molecule type" value="Genomic_DNA"/>
</dbReference>
<name>A0ABQ5X634_9GAMM</name>
<dbReference type="InterPro" id="IPR000866">
    <property type="entry name" value="AhpC/TSA"/>
</dbReference>
<evidence type="ECO:0000256" key="2">
    <source>
        <dbReference type="SAM" id="Phobius"/>
    </source>
</evidence>
<feature type="domain" description="Thioredoxin" evidence="3">
    <location>
        <begin position="58"/>
        <end position="199"/>
    </location>
</feature>
<dbReference type="InterPro" id="IPR017937">
    <property type="entry name" value="Thioredoxin_CS"/>
</dbReference>
<reference evidence="5" key="1">
    <citation type="journal article" date="2019" name="Int. J. Syst. Evol. Microbiol.">
        <title>The Global Catalogue of Microorganisms (GCM) 10K type strain sequencing project: providing services to taxonomists for standard genome sequencing and annotation.</title>
        <authorList>
            <consortium name="The Broad Institute Genomics Platform"/>
            <consortium name="The Broad Institute Genome Sequencing Center for Infectious Disease"/>
            <person name="Wu L."/>
            <person name="Ma J."/>
        </authorList>
    </citation>
    <scope>NUCLEOTIDE SEQUENCE [LARGE SCALE GENOMIC DNA]</scope>
    <source>
        <strain evidence="5">NBRC 111981</strain>
    </source>
</reference>
<dbReference type="CDD" id="cd02966">
    <property type="entry name" value="TlpA_like_family"/>
    <property type="match status" value="1"/>
</dbReference>
<dbReference type="SUPFAM" id="SSF52833">
    <property type="entry name" value="Thioredoxin-like"/>
    <property type="match status" value="1"/>
</dbReference>
<keyword evidence="5" id="KW-1185">Reference proteome</keyword>
<dbReference type="Gene3D" id="3.40.30.10">
    <property type="entry name" value="Glutaredoxin"/>
    <property type="match status" value="1"/>
</dbReference>
<dbReference type="Pfam" id="PF00578">
    <property type="entry name" value="AhpC-TSA"/>
    <property type="match status" value="1"/>
</dbReference>
<evidence type="ECO:0000313" key="4">
    <source>
        <dbReference type="EMBL" id="GLQ86513.1"/>
    </source>
</evidence>
<protein>
    <recommendedName>
        <fullName evidence="3">Thioredoxin domain-containing protein</fullName>
    </recommendedName>
</protein>
<keyword evidence="1" id="KW-0676">Redox-active center</keyword>
<evidence type="ECO:0000259" key="3">
    <source>
        <dbReference type="PROSITE" id="PS51352"/>
    </source>
</evidence>
<dbReference type="PROSITE" id="PS51352">
    <property type="entry name" value="THIOREDOXIN_2"/>
    <property type="match status" value="1"/>
</dbReference>
<evidence type="ECO:0000256" key="1">
    <source>
        <dbReference type="ARBA" id="ARBA00023284"/>
    </source>
</evidence>
<dbReference type="PANTHER" id="PTHR42852:SF13">
    <property type="entry name" value="PROTEIN DIPZ"/>
    <property type="match status" value="1"/>
</dbReference>
<feature type="transmembrane region" description="Helical" evidence="2">
    <location>
        <begin position="24"/>
        <end position="42"/>
    </location>
</feature>
<dbReference type="InterPro" id="IPR050553">
    <property type="entry name" value="Thioredoxin_ResA/DsbE_sf"/>
</dbReference>
<dbReference type="PANTHER" id="PTHR42852">
    <property type="entry name" value="THIOL:DISULFIDE INTERCHANGE PROTEIN DSBE"/>
    <property type="match status" value="1"/>
</dbReference>
<organism evidence="4 5">
    <name type="scientific">Dyella flagellata</name>
    <dbReference type="NCBI Taxonomy" id="1867833"/>
    <lineage>
        <taxon>Bacteria</taxon>
        <taxon>Pseudomonadati</taxon>
        <taxon>Pseudomonadota</taxon>
        <taxon>Gammaproteobacteria</taxon>
        <taxon>Lysobacterales</taxon>
        <taxon>Rhodanobacteraceae</taxon>
        <taxon>Dyella</taxon>
    </lineage>
</organism>
<comment type="caution">
    <text evidence="4">The sequence shown here is derived from an EMBL/GenBank/DDBJ whole genome shotgun (WGS) entry which is preliminary data.</text>
</comment>
<dbReference type="Proteomes" id="UP001156627">
    <property type="component" value="Unassembled WGS sequence"/>
</dbReference>